<proteinExistence type="predicted"/>
<gene>
    <name evidence="1" type="ORF">NCTC10571_01463</name>
</gene>
<organism evidence="1 2">
    <name type="scientific">Megamonas hypermegale</name>
    <dbReference type="NCBI Taxonomy" id="158847"/>
    <lineage>
        <taxon>Bacteria</taxon>
        <taxon>Bacillati</taxon>
        <taxon>Bacillota</taxon>
        <taxon>Negativicutes</taxon>
        <taxon>Selenomonadales</taxon>
        <taxon>Selenomonadaceae</taxon>
        <taxon>Megamonas</taxon>
    </lineage>
</organism>
<reference evidence="1 2" key="1">
    <citation type="submission" date="2018-06" db="EMBL/GenBank/DDBJ databases">
        <authorList>
            <consortium name="Pathogen Informatics"/>
            <person name="Doyle S."/>
        </authorList>
    </citation>
    <scope>NUCLEOTIDE SEQUENCE [LARGE SCALE GENOMIC DNA]</scope>
    <source>
        <strain evidence="1 2">NCTC10571</strain>
    </source>
</reference>
<dbReference type="Proteomes" id="UP000255234">
    <property type="component" value="Unassembled WGS sequence"/>
</dbReference>
<evidence type="ECO:0000313" key="2">
    <source>
        <dbReference type="Proteomes" id="UP000255234"/>
    </source>
</evidence>
<dbReference type="EMBL" id="UGPP01000001">
    <property type="protein sequence ID" value="STY71307.1"/>
    <property type="molecule type" value="Genomic_DNA"/>
</dbReference>
<protein>
    <submittedName>
        <fullName evidence="1">Uncharacterized protein</fullName>
    </submittedName>
</protein>
<evidence type="ECO:0000313" key="1">
    <source>
        <dbReference type="EMBL" id="STY71307.1"/>
    </source>
</evidence>
<sequence length="1656" mass="191974">MITSEQAFLYAIQSFPKWMDIRKYPRTANGAKYLQSIIKEQDNVVTELKKYIKDCFLASYIGRENTIIDYAYIAQVGNIDINLIKIDKIKITNDPKLFLNNRETYCLFQDGYIIIDQALIAPEDNILYYTYNEQEYSSTLIKTHIWNIFDEFAMMSSLERYDNETNEELMKRCFLSFSNKPNSSIDGIKNTITNALINYVPLSNSDIKIETPNLDNMSKLINNTSLYEKLTEFNRDFFRVKIWDISVWEHKFKELDYIPNVWDTTLDFYQIGTGQGLDLSTKLLNSTDNDTTNIEVNGYTISEAIINEYIHKHNISKEIALKLKKYKNELKSKKIDYRIKAFNVFEIEPTSIYLKSSIKKSGENICYLEDIISPNDELTTINPGKLENGTYNLKFLPRDNFSSMNIYNVDIINKDNKKSLLTEDKVFKFKNGILQNIDILAHINSLDKLKTYDNIIQKNGLTIGPYGTKGTIAIDITGMDGKPLNIKTNCKEVNFTNDTQFVNYTGFELDNNILTSKEDASSSNIIIDLYCSSLSFSFLKAEDPIMQGSCSVSISVDDKIDTMSGLWTTPKTYHKEFDKFCHVHVEIQKIGMYPISIKDIMASRYKITKYLDYGELLITPFNTMLPSYNGKENTLYIDIESYSSYAPTIEYIHIGPSLKYSYYEINNISITENDILKLSTDCRVELYKDNNLISNDYSTFNIYKNNTNKNILVEIFTNNFIDIINSSKQILKTNYNGRTINYIEFLPSEEISYITINGTFLIDKDRKSIYELLSLSKDDKVYISSGSSGFIVKSIDKKEKICVINKSLLSYQSNVYSYELSNNNMIGCFVLDKNNNIISKTNQLDKNFEETYIVLNDNTEYIAYNTETIFSSEISNIDMVNTFYPLLDFNKMMFYKIDSMLYDNIDINFIKQYQDNIEYDKWSLGNKQLKINCDFDFTNMDIFNLDVDEINEIFTISSVIELNETYVINGQEEDIGKFIIEPPDDMIVNYEENTVQEELIIEDDGFNKLYYSNVNNIISIKINNITLSSSNYMLNKDSGIIIWLNKTYVGQKAIIIYDYNRPISLSYKSLDSLYASVGYAVDAYKIINSQPIIINDSKNNDINIIDFGNNIIPDKIIAHCDNPNFGVIIEENKITTKIINQNNNIIVKTGYFYDNVGNEFYLFENMYSDPIDKMSYIELHYVKRTIDFLQFMQKSINHVLDSIMTNYNRTIELCHIDSEYKDVKGISKLNSISSCDTFESWINFEMDISLDEQFNDICLKFNPLKSNSYALLELNPNNNILSLLASKTLKLSICKEIKLKQNSMSKSILVEPYAKLSNVNDTNVYYYNFKNEDLSFRYFLLVMGNGYLDDILLLSQDKDIVASHNKNLNILFNDGIQEKAYELYEHIFNFDINGNTLNGLELNSDNEIQTGSNVDWGVTQIYNIKQDLDKCILEKVILNHGAFYSTDNDSEYGSIITPAIMLNNKKSIKDLYVVINNVVINEMSGFNIELLTSNSIDNNFNKLFSVDKTNILEMTVANIFDYIKLKIELPPQKIINDLSIYAAYFEGETTSPKINRNNEGFLITKIYDTTYEDKFILSKIDCNITNKEYFKFYVRGYKKDDMSEVFTQWYECIFDDEFNCTNAHIFENYRFFQFKIDINNANTIVKINNIYMKVVK</sequence>
<dbReference type="RefSeq" id="WP_115151665.1">
    <property type="nucleotide sequence ID" value="NZ_UGPP01000001.1"/>
</dbReference>
<name>A0A378NTV3_9FIRM</name>
<accession>A0A378NTV3</accession>